<dbReference type="AlphaFoldDB" id="A0A415JWT8"/>
<sequence>MENENFQYGKCPILCIKYLTYSISFILNIPLKRHKINYLKTNGRNTKKAPLLKGLSTFVWLELEELYISNHKNTKFSWKSQIEQHSIE</sequence>
<evidence type="ECO:0000313" key="2">
    <source>
        <dbReference type="Proteomes" id="UP000284495"/>
    </source>
</evidence>
<dbReference type="EMBL" id="QROO01000097">
    <property type="protein sequence ID" value="RHL28503.1"/>
    <property type="molecule type" value="Genomic_DNA"/>
</dbReference>
<accession>A0A415JWT8</accession>
<name>A0A415JWT8_9BACE</name>
<proteinExistence type="predicted"/>
<evidence type="ECO:0000313" key="1">
    <source>
        <dbReference type="EMBL" id="RHL28503.1"/>
    </source>
</evidence>
<reference evidence="1 2" key="1">
    <citation type="submission" date="2018-08" db="EMBL/GenBank/DDBJ databases">
        <title>A genome reference for cultivated species of the human gut microbiota.</title>
        <authorList>
            <person name="Zou Y."/>
            <person name="Xue W."/>
            <person name="Luo G."/>
        </authorList>
    </citation>
    <scope>NUCLEOTIDE SEQUENCE [LARGE SCALE GENOMIC DNA]</scope>
    <source>
        <strain evidence="1 2">AF38-2</strain>
    </source>
</reference>
<organism evidence="1 2">
    <name type="scientific">Bacteroides xylanisolvens</name>
    <dbReference type="NCBI Taxonomy" id="371601"/>
    <lineage>
        <taxon>Bacteria</taxon>
        <taxon>Pseudomonadati</taxon>
        <taxon>Bacteroidota</taxon>
        <taxon>Bacteroidia</taxon>
        <taxon>Bacteroidales</taxon>
        <taxon>Bacteroidaceae</taxon>
        <taxon>Bacteroides</taxon>
    </lineage>
</organism>
<comment type="caution">
    <text evidence="1">The sequence shown here is derived from an EMBL/GenBank/DDBJ whole genome shotgun (WGS) entry which is preliminary data.</text>
</comment>
<dbReference type="Proteomes" id="UP000284495">
    <property type="component" value="Unassembled WGS sequence"/>
</dbReference>
<protein>
    <submittedName>
        <fullName evidence="1">Uncharacterized protein</fullName>
    </submittedName>
</protein>
<gene>
    <name evidence="1" type="ORF">DW027_28325</name>
</gene>